<dbReference type="STRING" id="89524.SAMN05444370_10516"/>
<proteinExistence type="predicted"/>
<dbReference type="GO" id="GO:0006629">
    <property type="term" value="P:lipid metabolic process"/>
    <property type="evidence" value="ECO:0007669"/>
    <property type="project" value="InterPro"/>
</dbReference>
<dbReference type="Proteomes" id="UP000198703">
    <property type="component" value="Unassembled WGS sequence"/>
</dbReference>
<dbReference type="AlphaFoldDB" id="A0A1H4B4F1"/>
<dbReference type="GO" id="GO:0008081">
    <property type="term" value="F:phosphoric diester hydrolase activity"/>
    <property type="evidence" value="ECO:0007669"/>
    <property type="project" value="InterPro"/>
</dbReference>
<dbReference type="RefSeq" id="WP_093252785.1">
    <property type="nucleotide sequence ID" value="NZ_FNQM01000005.1"/>
</dbReference>
<dbReference type="Gene3D" id="3.20.20.190">
    <property type="entry name" value="Phosphatidylinositol (PI) phosphodiesterase"/>
    <property type="match status" value="1"/>
</dbReference>
<gene>
    <name evidence="1" type="ORF">SAMN05444370_10516</name>
</gene>
<protein>
    <submittedName>
        <fullName evidence="1">Uncharacterized protein</fullName>
    </submittedName>
</protein>
<name>A0A1H4B4F1_9RHOB</name>
<accession>A0A1H4B4F1</accession>
<reference evidence="1 2" key="1">
    <citation type="submission" date="2016-10" db="EMBL/GenBank/DDBJ databases">
        <authorList>
            <person name="de Groot N.N."/>
        </authorList>
    </citation>
    <scope>NUCLEOTIDE SEQUENCE [LARGE SCALE GENOMIC DNA]</scope>
    <source>
        <strain evidence="1 2">DSM 15345</strain>
    </source>
</reference>
<dbReference type="EMBL" id="FNQM01000005">
    <property type="protein sequence ID" value="SEA42969.1"/>
    <property type="molecule type" value="Genomic_DNA"/>
</dbReference>
<evidence type="ECO:0000313" key="2">
    <source>
        <dbReference type="Proteomes" id="UP000198703"/>
    </source>
</evidence>
<evidence type="ECO:0000313" key="1">
    <source>
        <dbReference type="EMBL" id="SEA42969.1"/>
    </source>
</evidence>
<organism evidence="1 2">
    <name type="scientific">Rubrimonas cliftonensis</name>
    <dbReference type="NCBI Taxonomy" id="89524"/>
    <lineage>
        <taxon>Bacteria</taxon>
        <taxon>Pseudomonadati</taxon>
        <taxon>Pseudomonadota</taxon>
        <taxon>Alphaproteobacteria</taxon>
        <taxon>Rhodobacterales</taxon>
        <taxon>Paracoccaceae</taxon>
        <taxon>Rubrimonas</taxon>
    </lineage>
</organism>
<dbReference type="SUPFAM" id="SSF51695">
    <property type="entry name" value="PLC-like phosphodiesterases"/>
    <property type="match status" value="1"/>
</dbReference>
<sequence length="276" mass="29749">MRFIAHRILRDGERLDSLDPRRVRGFDGAELDLRLDAAGSLTVRHAPLILAGGAPRKLRGHCFDEVLRALTSLPEAPRLLLLDVKCETAARAAALTIARRPPAAEIVFACWHEGEVAAIRETLPEAKILFCVAPIVSQRAGRRAAAGRAARRIDDLYLCNSFPFFWSAQNFTPRLEKHNRHNINIKLVAPGHGISALPAGVDGLCLHRLFWNPALAALAASEGLTVALYGLGSRAQARREAAHGGYDYAIISAKGRESHAASETRVATAPDAGAAA</sequence>
<dbReference type="InterPro" id="IPR017946">
    <property type="entry name" value="PLC-like_Pdiesterase_TIM-brl"/>
</dbReference>
<keyword evidence="2" id="KW-1185">Reference proteome</keyword>